<dbReference type="InterPro" id="IPR055298">
    <property type="entry name" value="AtLOH3-like"/>
</dbReference>
<sequence length="323" mass="37699">MAVIVRFVNKYGMVVERLRGQGYDGASNMRGEFNGLQKQIHDENPYAFYVHCFAHQLQLVLSMIHEDERNTRRAGGLVRKMESFSFVLNMKLMLKVLRITNELSQLLQRKDQNIVQAMSLLVDVKTRLMTLRNEGWEPLLDEVKSFCTEKKIPIPNMDESIPRWGRSRLDGNLITQEHHYRVDTFLVAIDAIITEMDHRFNELFILHMGRVEEFKACQDFGSLAIMMVKMERDITFPIVYRLIKLALLLLVATATVERAFSAMNIIKTDLRNRMSDEWLNDLILCYIEKEIFRGLDGGEIRKTFQAIKNQAIDLPRPPRPRHN</sequence>
<evidence type="ECO:0000259" key="1">
    <source>
        <dbReference type="Pfam" id="PF05699"/>
    </source>
</evidence>
<accession>A0A678T6E2</accession>
<dbReference type="EMBL" id="MH182569">
    <property type="protein sequence ID" value="AWA45087.1"/>
    <property type="molecule type" value="Genomic_DNA"/>
</dbReference>
<dbReference type="Pfam" id="PF14291">
    <property type="entry name" value="DUF4371"/>
    <property type="match status" value="1"/>
</dbReference>
<gene>
    <name evidence="3" type="ORF">SO127G11_000002</name>
</gene>
<organism evidence="3">
    <name type="scientific">Saccharum officinarum</name>
    <name type="common">Sugarcane</name>
    <dbReference type="NCBI Taxonomy" id="4547"/>
    <lineage>
        <taxon>Eukaryota</taxon>
        <taxon>Viridiplantae</taxon>
        <taxon>Streptophyta</taxon>
        <taxon>Embryophyta</taxon>
        <taxon>Tracheophyta</taxon>
        <taxon>Spermatophyta</taxon>
        <taxon>Magnoliopsida</taxon>
        <taxon>Liliopsida</taxon>
        <taxon>Poales</taxon>
        <taxon>Poaceae</taxon>
        <taxon>PACMAD clade</taxon>
        <taxon>Panicoideae</taxon>
        <taxon>Andropogonodae</taxon>
        <taxon>Andropogoneae</taxon>
        <taxon>Saccharinae</taxon>
        <taxon>Saccharum</taxon>
        <taxon>Saccharum officinarum species complex</taxon>
    </lineage>
</organism>
<evidence type="ECO:0000313" key="3">
    <source>
        <dbReference type="EMBL" id="AWA45087.1"/>
    </source>
</evidence>
<feature type="domain" description="HAT C-terminal dimerisation" evidence="1">
    <location>
        <begin position="232"/>
        <end position="290"/>
    </location>
</feature>
<evidence type="ECO:0000259" key="2">
    <source>
        <dbReference type="Pfam" id="PF14291"/>
    </source>
</evidence>
<dbReference type="SUPFAM" id="SSF53098">
    <property type="entry name" value="Ribonuclease H-like"/>
    <property type="match status" value="1"/>
</dbReference>
<feature type="domain" description="DUF4371" evidence="2">
    <location>
        <begin position="5"/>
        <end position="35"/>
    </location>
</feature>
<reference evidence="3" key="1">
    <citation type="submission" date="2018-04" db="EMBL/GenBank/DDBJ databases">
        <title>Comparative Analysis of Homologous Sequences of Saccharum officinarum and Saccharum spontaneum Reveals Independent Polyploidization Events.</title>
        <authorList>
            <person name="Sharma A."/>
            <person name="Song J."/>
            <person name="Lin Q."/>
            <person name="Singh R."/>
            <person name="Ramos N."/>
            <person name="Wang K."/>
            <person name="Zhang J."/>
            <person name="Ming R."/>
            <person name="Yu Q."/>
        </authorList>
    </citation>
    <scope>NUCLEOTIDE SEQUENCE</scope>
</reference>
<dbReference type="GO" id="GO:0046983">
    <property type="term" value="F:protein dimerization activity"/>
    <property type="evidence" value="ECO:0007669"/>
    <property type="project" value="InterPro"/>
</dbReference>
<dbReference type="InterPro" id="IPR008906">
    <property type="entry name" value="HATC_C_dom"/>
</dbReference>
<proteinExistence type="predicted"/>
<name>A0A678T6E2_SACOF</name>
<dbReference type="InterPro" id="IPR025398">
    <property type="entry name" value="DUF4371"/>
</dbReference>
<dbReference type="Pfam" id="PF05699">
    <property type="entry name" value="Dimer_Tnp_hAT"/>
    <property type="match status" value="1"/>
</dbReference>
<protein>
    <submittedName>
        <fullName evidence="3">Zinc finger MYM-type protein 1-like</fullName>
    </submittedName>
</protein>
<dbReference type="AlphaFoldDB" id="A0A678T6E2"/>
<dbReference type="InterPro" id="IPR012337">
    <property type="entry name" value="RNaseH-like_sf"/>
</dbReference>
<dbReference type="PANTHER" id="PTHR11697">
    <property type="entry name" value="GENERAL TRANSCRIPTION FACTOR 2-RELATED ZINC FINGER PROTEIN"/>
    <property type="match status" value="1"/>
</dbReference>
<dbReference type="PANTHER" id="PTHR11697:SF230">
    <property type="entry name" value="ZINC FINGER, MYM DOMAIN CONTAINING 1"/>
    <property type="match status" value="1"/>
</dbReference>